<protein>
    <submittedName>
        <fullName evidence="1">Uncharacterized protein</fullName>
    </submittedName>
</protein>
<accession>A0AAD5QTM9</accession>
<reference evidence="1" key="1">
    <citation type="submission" date="2021-06" db="EMBL/GenBank/DDBJ databases">
        <title>Parelaphostrongylus tenuis whole genome reference sequence.</title>
        <authorList>
            <person name="Garwood T.J."/>
            <person name="Larsen P.A."/>
            <person name="Fountain-Jones N.M."/>
            <person name="Garbe J.R."/>
            <person name="Macchietto M.G."/>
            <person name="Kania S.A."/>
            <person name="Gerhold R.W."/>
            <person name="Richards J.E."/>
            <person name="Wolf T.M."/>
        </authorList>
    </citation>
    <scope>NUCLEOTIDE SEQUENCE</scope>
    <source>
        <strain evidence="1">MNPRO001-30</strain>
        <tissue evidence="1">Meninges</tissue>
    </source>
</reference>
<organism evidence="1 2">
    <name type="scientific">Parelaphostrongylus tenuis</name>
    <name type="common">Meningeal worm</name>
    <dbReference type="NCBI Taxonomy" id="148309"/>
    <lineage>
        <taxon>Eukaryota</taxon>
        <taxon>Metazoa</taxon>
        <taxon>Ecdysozoa</taxon>
        <taxon>Nematoda</taxon>
        <taxon>Chromadorea</taxon>
        <taxon>Rhabditida</taxon>
        <taxon>Rhabditina</taxon>
        <taxon>Rhabditomorpha</taxon>
        <taxon>Strongyloidea</taxon>
        <taxon>Metastrongylidae</taxon>
        <taxon>Parelaphostrongylus</taxon>
    </lineage>
</organism>
<sequence>MVDVLTENVSLAILPVFLHWSQVTVTQDVEMKKGESSCKECNEFIRLIKIFVDLFIVICRRIRS</sequence>
<comment type="caution">
    <text evidence="1">The sequence shown here is derived from an EMBL/GenBank/DDBJ whole genome shotgun (WGS) entry which is preliminary data.</text>
</comment>
<evidence type="ECO:0000313" key="2">
    <source>
        <dbReference type="Proteomes" id="UP001196413"/>
    </source>
</evidence>
<name>A0AAD5QTM9_PARTN</name>
<evidence type="ECO:0000313" key="1">
    <source>
        <dbReference type="EMBL" id="KAJ1358721.1"/>
    </source>
</evidence>
<dbReference type="EMBL" id="JAHQIW010003448">
    <property type="protein sequence ID" value="KAJ1358721.1"/>
    <property type="molecule type" value="Genomic_DNA"/>
</dbReference>
<keyword evidence="2" id="KW-1185">Reference proteome</keyword>
<dbReference type="Proteomes" id="UP001196413">
    <property type="component" value="Unassembled WGS sequence"/>
</dbReference>
<proteinExistence type="predicted"/>
<dbReference type="AlphaFoldDB" id="A0AAD5QTM9"/>
<gene>
    <name evidence="1" type="ORF">KIN20_017219</name>
</gene>